<evidence type="ECO:0000256" key="5">
    <source>
        <dbReference type="ARBA" id="ARBA00026071"/>
    </source>
</evidence>
<proteinExistence type="predicted"/>
<keyword evidence="7" id="KW-1185">Reference proteome</keyword>
<keyword evidence="2" id="KW-0963">Cytoplasm</keyword>
<evidence type="ECO:0000256" key="3">
    <source>
        <dbReference type="ARBA" id="ARBA00022942"/>
    </source>
</evidence>
<organism evidence="6 7">
    <name type="scientific">Strigamia maritima</name>
    <name type="common">European centipede</name>
    <name type="synonym">Geophilus maritimus</name>
    <dbReference type="NCBI Taxonomy" id="126957"/>
    <lineage>
        <taxon>Eukaryota</taxon>
        <taxon>Metazoa</taxon>
        <taxon>Ecdysozoa</taxon>
        <taxon>Arthropoda</taxon>
        <taxon>Myriapoda</taxon>
        <taxon>Chilopoda</taxon>
        <taxon>Pleurostigmophora</taxon>
        <taxon>Geophilomorpha</taxon>
        <taxon>Linotaeniidae</taxon>
        <taxon>Strigamia</taxon>
    </lineage>
</organism>
<evidence type="ECO:0008006" key="8">
    <source>
        <dbReference type="Google" id="ProtNLM"/>
    </source>
</evidence>
<dbReference type="OMA" id="CSGCWCD"/>
<dbReference type="eggNOG" id="KOG0179">
    <property type="taxonomic scope" value="Eukaryota"/>
</dbReference>
<dbReference type="InterPro" id="IPR023333">
    <property type="entry name" value="Proteasome_suB-type"/>
</dbReference>
<evidence type="ECO:0000256" key="4">
    <source>
        <dbReference type="ARBA" id="ARBA00023242"/>
    </source>
</evidence>
<comment type="subcellular location">
    <subcellularLocation>
        <location evidence="1">Nucleus</location>
    </subcellularLocation>
</comment>
<sequence>MHSAMPDYAAHGLPTSLALGQGKQHQFSPYADNGGSVVAIAGENYAVIASDTRLSTGFQIYTREQPKLFRLSPTTVLGSSGCWCDILTFTKILEARMKMYEHEHHKVMNTPAVAQLVSVMLYYKRFFPYFVSNIVAGLDENGAGCVYSFDPVGHCERELFRAGGSSSALLQPLLDNQIAFKNMENVAHVPVTLDNAVKIIRDTFISAAERDIYTGDGIIMNVISENGVQSEKFPLRKD</sequence>
<dbReference type="GO" id="GO:0005634">
    <property type="term" value="C:nucleus"/>
    <property type="evidence" value="ECO:0007669"/>
    <property type="project" value="UniProtKB-SubCell"/>
</dbReference>
<dbReference type="PROSITE" id="PS51476">
    <property type="entry name" value="PROTEASOME_BETA_2"/>
    <property type="match status" value="1"/>
</dbReference>
<dbReference type="Gene3D" id="3.60.20.10">
    <property type="entry name" value="Glutamine Phosphoribosylpyrophosphate, subunit 1, domain 1"/>
    <property type="match status" value="1"/>
</dbReference>
<reference evidence="7" key="1">
    <citation type="submission" date="2011-05" db="EMBL/GenBank/DDBJ databases">
        <authorList>
            <person name="Richards S.R."/>
            <person name="Qu J."/>
            <person name="Jiang H."/>
            <person name="Jhangiani S.N."/>
            <person name="Agravi P."/>
            <person name="Goodspeed R."/>
            <person name="Gross S."/>
            <person name="Mandapat C."/>
            <person name="Jackson L."/>
            <person name="Mathew T."/>
            <person name="Pu L."/>
            <person name="Thornton R."/>
            <person name="Saada N."/>
            <person name="Wilczek-Boney K.B."/>
            <person name="Lee S."/>
            <person name="Kovar C."/>
            <person name="Wu Y."/>
            <person name="Scherer S.E."/>
            <person name="Worley K.C."/>
            <person name="Muzny D.M."/>
            <person name="Gibbs R."/>
        </authorList>
    </citation>
    <scope>NUCLEOTIDE SEQUENCE</scope>
    <source>
        <strain evidence="7">Brora</strain>
    </source>
</reference>
<accession>T1J791</accession>
<dbReference type="HOGENOM" id="CLU_035750_1_1_1"/>
<dbReference type="PhylomeDB" id="T1J791"/>
<protein>
    <recommendedName>
        <fullName evidence="8">Proteasome subunit beta</fullName>
    </recommendedName>
</protein>
<evidence type="ECO:0000313" key="7">
    <source>
        <dbReference type="Proteomes" id="UP000014500"/>
    </source>
</evidence>
<dbReference type="Proteomes" id="UP000014500">
    <property type="component" value="Unassembled WGS sequence"/>
</dbReference>
<dbReference type="EMBL" id="JH431916">
    <property type="status" value="NOT_ANNOTATED_CDS"/>
    <property type="molecule type" value="Genomic_DNA"/>
</dbReference>
<dbReference type="PANTHER" id="PTHR32194">
    <property type="entry name" value="METALLOPROTEASE TLDD"/>
    <property type="match status" value="1"/>
</dbReference>
<dbReference type="SUPFAM" id="SSF56235">
    <property type="entry name" value="N-terminal nucleophile aminohydrolases (Ntn hydrolases)"/>
    <property type="match status" value="1"/>
</dbReference>
<reference evidence="6" key="2">
    <citation type="submission" date="2015-02" db="UniProtKB">
        <authorList>
            <consortium name="EnsemblMetazoa"/>
        </authorList>
    </citation>
    <scope>IDENTIFICATION</scope>
</reference>
<dbReference type="EnsemblMetazoa" id="SMAR009528-RA">
    <property type="protein sequence ID" value="SMAR009528-PA"/>
    <property type="gene ID" value="SMAR009528"/>
</dbReference>
<evidence type="ECO:0000256" key="2">
    <source>
        <dbReference type="ARBA" id="ARBA00022490"/>
    </source>
</evidence>
<dbReference type="GO" id="GO:0005839">
    <property type="term" value="C:proteasome core complex"/>
    <property type="evidence" value="ECO:0007669"/>
    <property type="project" value="InterPro"/>
</dbReference>
<keyword evidence="3" id="KW-0647">Proteasome</keyword>
<dbReference type="STRING" id="126957.T1J791"/>
<name>T1J791_STRMM</name>
<comment type="subunit">
    <text evidence="5">The 26S proteasome consists of a 20S proteasome core and two 19S regulatory subunits. The 20S proteasome core is composed of 28 subunits that are arranged in four stacked rings, resulting in a barrel-shaped structure. The two end rings are each formed by seven alpha subunits, and the two central rings are each formed by seven beta subunits. The catalytic chamber with the active sites is on the inside of the barrel.</text>
</comment>
<dbReference type="PANTHER" id="PTHR32194:SF2">
    <property type="entry name" value="PROTEASOME SUBUNIT BETA TYPE-1"/>
    <property type="match status" value="1"/>
</dbReference>
<dbReference type="InterPro" id="IPR029055">
    <property type="entry name" value="Ntn_hydrolases_N"/>
</dbReference>
<dbReference type="Pfam" id="PF00227">
    <property type="entry name" value="Proteasome"/>
    <property type="match status" value="1"/>
</dbReference>
<dbReference type="AlphaFoldDB" id="T1J791"/>
<dbReference type="GO" id="GO:0005737">
    <property type="term" value="C:cytoplasm"/>
    <property type="evidence" value="ECO:0007669"/>
    <property type="project" value="TreeGrafter"/>
</dbReference>
<evidence type="ECO:0000313" key="6">
    <source>
        <dbReference type="EnsemblMetazoa" id="SMAR009528-PA"/>
    </source>
</evidence>
<dbReference type="CDD" id="cd03757">
    <property type="entry name" value="proteasome_beta_type_1"/>
    <property type="match status" value="1"/>
</dbReference>
<dbReference type="FunFam" id="3.60.20.10:FF:000033">
    <property type="entry name" value="Proteasome subunit beta"/>
    <property type="match status" value="1"/>
</dbReference>
<evidence type="ECO:0000256" key="1">
    <source>
        <dbReference type="ARBA" id="ARBA00004123"/>
    </source>
</evidence>
<keyword evidence="4" id="KW-0539">Nucleus</keyword>
<dbReference type="GO" id="GO:0051603">
    <property type="term" value="P:proteolysis involved in protein catabolic process"/>
    <property type="evidence" value="ECO:0007669"/>
    <property type="project" value="InterPro"/>
</dbReference>
<dbReference type="InterPro" id="IPR001353">
    <property type="entry name" value="Proteasome_sua/b"/>
</dbReference>